<dbReference type="Proteomes" id="UP001176429">
    <property type="component" value="Unassembled WGS sequence"/>
</dbReference>
<sequence>MNLLSDTLASDADFFVEQVEIVAIVFDNTDDVTVWATTAIDDELHFFHLALPFKSLDTLISLAADRAEAIQEEVADALAAGEWPVLLEYRSEEKPPLPLPSVALKLSVTYPAPDPEAGEEEAEDPEDAIPHNIFYLEGIYARLDS</sequence>
<organism evidence="1 2">
    <name type="scientific">Hymenobacter aranciens</name>
    <dbReference type="NCBI Taxonomy" id="3063996"/>
    <lineage>
        <taxon>Bacteria</taxon>
        <taxon>Pseudomonadati</taxon>
        <taxon>Bacteroidota</taxon>
        <taxon>Cytophagia</taxon>
        <taxon>Cytophagales</taxon>
        <taxon>Hymenobacteraceae</taxon>
        <taxon>Hymenobacter</taxon>
    </lineage>
</organism>
<proteinExistence type="predicted"/>
<reference evidence="1" key="1">
    <citation type="submission" date="2023-07" db="EMBL/GenBank/DDBJ databases">
        <authorList>
            <person name="Kim M.K."/>
        </authorList>
    </citation>
    <scope>NUCLEOTIDE SEQUENCE</scope>
    <source>
        <strain evidence="1">ASUV-10-1</strain>
    </source>
</reference>
<protein>
    <submittedName>
        <fullName evidence="1">Uncharacterized protein</fullName>
    </submittedName>
</protein>
<gene>
    <name evidence="1" type="ORF">Q5H93_01820</name>
</gene>
<accession>A0ABT9B5A9</accession>
<dbReference type="EMBL" id="JAUQSY010000001">
    <property type="protein sequence ID" value="MDO7873451.1"/>
    <property type="molecule type" value="Genomic_DNA"/>
</dbReference>
<name>A0ABT9B5A9_9BACT</name>
<keyword evidence="2" id="KW-1185">Reference proteome</keyword>
<evidence type="ECO:0000313" key="2">
    <source>
        <dbReference type="Proteomes" id="UP001176429"/>
    </source>
</evidence>
<comment type="caution">
    <text evidence="1">The sequence shown here is derived from an EMBL/GenBank/DDBJ whole genome shotgun (WGS) entry which is preliminary data.</text>
</comment>
<evidence type="ECO:0000313" key="1">
    <source>
        <dbReference type="EMBL" id="MDO7873451.1"/>
    </source>
</evidence>
<dbReference type="RefSeq" id="WP_305004765.1">
    <property type="nucleotide sequence ID" value="NZ_JAUQSY010000001.1"/>
</dbReference>